<evidence type="ECO:0000313" key="2">
    <source>
        <dbReference type="EMBL" id="SFM96821.1"/>
    </source>
</evidence>
<protein>
    <submittedName>
        <fullName evidence="2">Uncharacterized protein</fullName>
    </submittedName>
</protein>
<proteinExistence type="predicted"/>
<keyword evidence="3" id="KW-1185">Reference proteome</keyword>
<dbReference type="EMBL" id="FOUU01000008">
    <property type="protein sequence ID" value="SFM96821.1"/>
    <property type="molecule type" value="Genomic_DNA"/>
</dbReference>
<gene>
    <name evidence="2" type="ORF">SAMN05660836_02136</name>
</gene>
<dbReference type="AlphaFoldDB" id="A0A1I4V6P2"/>
<dbReference type="Proteomes" id="UP000199611">
    <property type="component" value="Unassembled WGS sequence"/>
</dbReference>
<accession>A0A1I4V6P2</accession>
<feature type="coiled-coil region" evidence="1">
    <location>
        <begin position="3"/>
        <end position="61"/>
    </location>
</feature>
<dbReference type="STRING" id="39841.SAMN05660836_02136"/>
<reference evidence="2 3" key="1">
    <citation type="submission" date="2016-10" db="EMBL/GenBank/DDBJ databases">
        <authorList>
            <person name="de Groot N.N."/>
        </authorList>
    </citation>
    <scope>NUCLEOTIDE SEQUENCE [LARGE SCALE GENOMIC DNA]</scope>
    <source>
        <strain evidence="2 3">DSM 9990</strain>
    </source>
</reference>
<evidence type="ECO:0000256" key="1">
    <source>
        <dbReference type="SAM" id="Coils"/>
    </source>
</evidence>
<dbReference type="RefSeq" id="WP_093395697.1">
    <property type="nucleotide sequence ID" value="NZ_FOUU01000008.1"/>
</dbReference>
<keyword evidence="1" id="KW-0175">Coiled coil</keyword>
<evidence type="ECO:0000313" key="3">
    <source>
        <dbReference type="Proteomes" id="UP000199611"/>
    </source>
</evidence>
<name>A0A1I4V6P2_9BACT</name>
<organism evidence="2 3">
    <name type="scientific">Thermodesulforhabdus norvegica</name>
    <dbReference type="NCBI Taxonomy" id="39841"/>
    <lineage>
        <taxon>Bacteria</taxon>
        <taxon>Pseudomonadati</taxon>
        <taxon>Thermodesulfobacteriota</taxon>
        <taxon>Syntrophobacteria</taxon>
        <taxon>Syntrophobacterales</taxon>
        <taxon>Thermodesulforhabdaceae</taxon>
        <taxon>Thermodesulforhabdus</taxon>
    </lineage>
</organism>
<sequence length="62" mass="7287">MSIRNLAQDLYRAQREVEELEKKLAEFSGKESERLLLEARLQEARAERDKLKKLLEDAKRGS</sequence>